<proteinExistence type="predicted"/>
<dbReference type="EMBL" id="HACG01004945">
    <property type="protein sequence ID" value="CEK51810.1"/>
    <property type="molecule type" value="Transcribed_RNA"/>
</dbReference>
<feature type="non-terminal residue" evidence="2">
    <location>
        <position position="68"/>
    </location>
</feature>
<dbReference type="AlphaFoldDB" id="A0A0B6Y8L8"/>
<feature type="region of interest" description="Disordered" evidence="1">
    <location>
        <begin position="1"/>
        <end position="68"/>
    </location>
</feature>
<evidence type="ECO:0000313" key="2">
    <source>
        <dbReference type="EMBL" id="CEK51810.1"/>
    </source>
</evidence>
<feature type="compositionally biased region" description="Polar residues" evidence="1">
    <location>
        <begin position="22"/>
        <end position="35"/>
    </location>
</feature>
<protein>
    <submittedName>
        <fullName evidence="2">Uncharacterized protein</fullName>
    </submittedName>
</protein>
<name>A0A0B6Y8L8_9EUPU</name>
<organism evidence="2">
    <name type="scientific">Arion vulgaris</name>
    <dbReference type="NCBI Taxonomy" id="1028688"/>
    <lineage>
        <taxon>Eukaryota</taxon>
        <taxon>Metazoa</taxon>
        <taxon>Spiralia</taxon>
        <taxon>Lophotrochozoa</taxon>
        <taxon>Mollusca</taxon>
        <taxon>Gastropoda</taxon>
        <taxon>Heterobranchia</taxon>
        <taxon>Euthyneura</taxon>
        <taxon>Panpulmonata</taxon>
        <taxon>Eupulmonata</taxon>
        <taxon>Stylommatophora</taxon>
        <taxon>Helicina</taxon>
        <taxon>Arionoidea</taxon>
        <taxon>Arionidae</taxon>
        <taxon>Arion</taxon>
    </lineage>
</organism>
<reference evidence="2" key="1">
    <citation type="submission" date="2014-12" db="EMBL/GenBank/DDBJ databases">
        <title>Insight into the proteome of Arion vulgaris.</title>
        <authorList>
            <person name="Aradska J."/>
            <person name="Bulat T."/>
            <person name="Smidak R."/>
            <person name="Sarate P."/>
            <person name="Gangsoo J."/>
            <person name="Sialana F."/>
            <person name="Bilban M."/>
            <person name="Lubec G."/>
        </authorList>
    </citation>
    <scope>NUCLEOTIDE SEQUENCE</scope>
    <source>
        <tissue evidence="2">Skin</tissue>
    </source>
</reference>
<feature type="compositionally biased region" description="Polar residues" evidence="1">
    <location>
        <begin position="57"/>
        <end position="68"/>
    </location>
</feature>
<sequence length="68" mass="7844">KKESKSNMPDWSRFGLSKDQQEASQPKSYSSTVDTAESGFHAGDVGQQNELFREEQVSQQPWWKSNFF</sequence>
<accession>A0A0B6Y8L8</accession>
<evidence type="ECO:0000256" key="1">
    <source>
        <dbReference type="SAM" id="MobiDB-lite"/>
    </source>
</evidence>
<gene>
    <name evidence="2" type="primary">ORF14505</name>
</gene>
<feature type="non-terminal residue" evidence="2">
    <location>
        <position position="1"/>
    </location>
</feature>